<evidence type="ECO:0000256" key="16">
    <source>
        <dbReference type="ARBA" id="ARBA00075337"/>
    </source>
</evidence>
<comment type="function">
    <text evidence="12 19">Catalyzes the ATP-dependent transfer of a sulfur to tRNA to produce 4-thiouridine in position 8 of tRNAs, which functions as a near-UV photosensor. Also catalyzes the transfer of sulfur to the sulfur carrier protein ThiS, forming ThiS-thiocarboxylate. This is a step in the synthesis of thiazole, in the thiamine biosynthesis pathway. The sulfur is donated as persulfide by IscS.</text>
</comment>
<dbReference type="GO" id="GO:0009228">
    <property type="term" value="P:thiamine biosynthetic process"/>
    <property type="evidence" value="ECO:0007669"/>
    <property type="project" value="UniProtKB-KW"/>
</dbReference>
<evidence type="ECO:0000256" key="5">
    <source>
        <dbReference type="ARBA" id="ARBA00022679"/>
    </source>
</evidence>
<organism evidence="21 22">
    <name type="scientific">Salsuginibacillus halophilus</name>
    <dbReference type="NCBI Taxonomy" id="517424"/>
    <lineage>
        <taxon>Bacteria</taxon>
        <taxon>Bacillati</taxon>
        <taxon>Bacillota</taxon>
        <taxon>Bacilli</taxon>
        <taxon>Bacillales</taxon>
        <taxon>Bacillaceae</taxon>
        <taxon>Salsuginibacillus</taxon>
    </lineage>
</organism>
<dbReference type="PANTHER" id="PTHR43209:SF1">
    <property type="entry name" value="TRNA SULFURTRANSFERASE"/>
    <property type="match status" value="1"/>
</dbReference>
<evidence type="ECO:0000256" key="2">
    <source>
        <dbReference type="ARBA" id="ARBA00004948"/>
    </source>
</evidence>
<dbReference type="InterPro" id="IPR003720">
    <property type="entry name" value="tRNA_STrfase"/>
</dbReference>
<evidence type="ECO:0000256" key="4">
    <source>
        <dbReference type="ARBA" id="ARBA00022555"/>
    </source>
</evidence>
<keyword evidence="4 19" id="KW-0820">tRNA-binding</keyword>
<dbReference type="GO" id="GO:0005829">
    <property type="term" value="C:cytosol"/>
    <property type="evidence" value="ECO:0007669"/>
    <property type="project" value="TreeGrafter"/>
</dbReference>
<dbReference type="CDD" id="cd01712">
    <property type="entry name" value="PPase_ThiI"/>
    <property type="match status" value="1"/>
</dbReference>
<keyword evidence="22" id="KW-1185">Reference proteome</keyword>
<comment type="catalytic activity">
    <reaction evidence="11 19">
        <text>[ThiS sulfur-carrier protein]-C-terminal Gly-Gly-AMP + S-sulfanyl-L-cysteinyl-[cysteine desulfurase] + AH2 = [ThiS sulfur-carrier protein]-C-terminal-Gly-aminoethanethioate + L-cysteinyl-[cysteine desulfurase] + A + AMP + 2 H(+)</text>
        <dbReference type="Rhea" id="RHEA:43340"/>
        <dbReference type="Rhea" id="RHEA-COMP:12157"/>
        <dbReference type="Rhea" id="RHEA-COMP:12158"/>
        <dbReference type="Rhea" id="RHEA-COMP:12910"/>
        <dbReference type="Rhea" id="RHEA-COMP:19908"/>
        <dbReference type="ChEBI" id="CHEBI:13193"/>
        <dbReference type="ChEBI" id="CHEBI:15378"/>
        <dbReference type="ChEBI" id="CHEBI:17499"/>
        <dbReference type="ChEBI" id="CHEBI:29950"/>
        <dbReference type="ChEBI" id="CHEBI:61963"/>
        <dbReference type="ChEBI" id="CHEBI:90618"/>
        <dbReference type="ChEBI" id="CHEBI:232372"/>
        <dbReference type="ChEBI" id="CHEBI:456215"/>
    </reaction>
</comment>
<comment type="catalytic activity">
    <reaction evidence="10 19">
        <text>[ThiI sulfur-carrier protein]-S-sulfanyl-L-cysteine + a uridine in tRNA + 2 reduced [2Fe-2S]-[ferredoxin] + ATP + H(+) = [ThiI sulfur-carrier protein]-L-cysteine + a 4-thiouridine in tRNA + 2 oxidized [2Fe-2S]-[ferredoxin] + AMP + diphosphate</text>
        <dbReference type="Rhea" id="RHEA:24176"/>
        <dbReference type="Rhea" id="RHEA-COMP:10000"/>
        <dbReference type="Rhea" id="RHEA-COMP:10001"/>
        <dbReference type="Rhea" id="RHEA-COMP:13337"/>
        <dbReference type="Rhea" id="RHEA-COMP:13338"/>
        <dbReference type="Rhea" id="RHEA-COMP:13339"/>
        <dbReference type="Rhea" id="RHEA-COMP:13340"/>
        <dbReference type="ChEBI" id="CHEBI:15378"/>
        <dbReference type="ChEBI" id="CHEBI:29950"/>
        <dbReference type="ChEBI" id="CHEBI:30616"/>
        <dbReference type="ChEBI" id="CHEBI:33019"/>
        <dbReference type="ChEBI" id="CHEBI:33737"/>
        <dbReference type="ChEBI" id="CHEBI:33738"/>
        <dbReference type="ChEBI" id="CHEBI:61963"/>
        <dbReference type="ChEBI" id="CHEBI:65315"/>
        <dbReference type="ChEBI" id="CHEBI:136798"/>
        <dbReference type="ChEBI" id="CHEBI:456215"/>
        <dbReference type="EC" id="2.8.1.4"/>
    </reaction>
</comment>
<gene>
    <name evidence="19" type="primary">thiI</name>
    <name evidence="21" type="ORF">B0H94_110102</name>
</gene>
<dbReference type="InterPro" id="IPR020536">
    <property type="entry name" value="ThiI_AANH"/>
</dbReference>
<evidence type="ECO:0000256" key="7">
    <source>
        <dbReference type="ARBA" id="ARBA00022840"/>
    </source>
</evidence>
<dbReference type="GO" id="GO:0140741">
    <property type="term" value="F:tRNA-uracil-4 sulfurtransferase activity"/>
    <property type="evidence" value="ECO:0007669"/>
    <property type="project" value="UniProtKB-EC"/>
</dbReference>
<dbReference type="SUPFAM" id="SSF143437">
    <property type="entry name" value="THUMP domain-like"/>
    <property type="match status" value="1"/>
</dbReference>
<dbReference type="FunFam" id="3.40.50.620:FF:000053">
    <property type="entry name" value="Probable tRNA sulfurtransferase"/>
    <property type="match status" value="1"/>
</dbReference>
<comment type="similarity">
    <text evidence="13 19">Belongs to the ThiI family.</text>
</comment>
<reference evidence="21 22" key="1">
    <citation type="submission" date="2018-03" db="EMBL/GenBank/DDBJ databases">
        <title>Genomic Encyclopedia of Type Strains, Phase III (KMG-III): the genomes of soil and plant-associated and newly described type strains.</title>
        <authorList>
            <person name="Whitman W."/>
        </authorList>
    </citation>
    <scope>NUCLEOTIDE SEQUENCE [LARGE SCALE GENOMIC DNA]</scope>
    <source>
        <strain evidence="21 22">CGMCC 1.07653</strain>
    </source>
</reference>
<dbReference type="GO" id="GO:0052837">
    <property type="term" value="P:thiazole biosynthetic process"/>
    <property type="evidence" value="ECO:0007669"/>
    <property type="project" value="TreeGrafter"/>
</dbReference>
<dbReference type="GO" id="GO:0005524">
    <property type="term" value="F:ATP binding"/>
    <property type="evidence" value="ECO:0007669"/>
    <property type="project" value="UniProtKB-UniRule"/>
</dbReference>
<evidence type="ECO:0000256" key="3">
    <source>
        <dbReference type="ARBA" id="ARBA00022490"/>
    </source>
</evidence>
<dbReference type="EMBL" id="PYAV01000010">
    <property type="protein sequence ID" value="PSL43626.1"/>
    <property type="molecule type" value="Genomic_DNA"/>
</dbReference>
<dbReference type="InterPro" id="IPR050102">
    <property type="entry name" value="tRNA_sulfurtransferase_ThiI"/>
</dbReference>
<evidence type="ECO:0000256" key="18">
    <source>
        <dbReference type="ARBA" id="ARBA00080570"/>
    </source>
</evidence>
<dbReference type="EC" id="2.8.1.4" evidence="14 19"/>
<dbReference type="SMART" id="SM00981">
    <property type="entry name" value="THUMP"/>
    <property type="match status" value="1"/>
</dbReference>
<dbReference type="OrthoDB" id="9773948at2"/>
<evidence type="ECO:0000256" key="6">
    <source>
        <dbReference type="ARBA" id="ARBA00022741"/>
    </source>
</evidence>
<dbReference type="Gene3D" id="3.30.2130.30">
    <property type="match status" value="1"/>
</dbReference>
<keyword evidence="7 19" id="KW-0067">ATP-binding</keyword>
<evidence type="ECO:0000256" key="13">
    <source>
        <dbReference type="ARBA" id="ARBA00061472"/>
    </source>
</evidence>
<proteinExistence type="inferred from homology"/>
<dbReference type="PANTHER" id="PTHR43209">
    <property type="entry name" value="TRNA SULFURTRANSFERASE"/>
    <property type="match status" value="1"/>
</dbReference>
<comment type="pathway">
    <text evidence="2 19">Cofactor biosynthesis; thiamine diphosphate biosynthesis.</text>
</comment>
<evidence type="ECO:0000256" key="9">
    <source>
        <dbReference type="ARBA" id="ARBA00022977"/>
    </source>
</evidence>
<evidence type="ECO:0000256" key="1">
    <source>
        <dbReference type="ARBA" id="ARBA00004496"/>
    </source>
</evidence>
<dbReference type="InterPro" id="IPR049961">
    <property type="entry name" value="ThiI_N"/>
</dbReference>
<dbReference type="Pfam" id="PF02926">
    <property type="entry name" value="THUMP"/>
    <property type="match status" value="1"/>
</dbReference>
<protein>
    <recommendedName>
        <fullName evidence="15 19">Probable tRNA sulfurtransferase</fullName>
        <ecNumber evidence="14 19">2.8.1.4</ecNumber>
    </recommendedName>
    <alternativeName>
        <fullName evidence="16 19">Sulfur carrier protein ThiS sulfurtransferase</fullName>
    </alternativeName>
    <alternativeName>
        <fullName evidence="17 19">Thiamine biosynthesis protein ThiI</fullName>
    </alternativeName>
    <alternativeName>
        <fullName evidence="18 19">tRNA 4-thiouridine synthase</fullName>
    </alternativeName>
</protein>
<dbReference type="PROSITE" id="PS51165">
    <property type="entry name" value="THUMP"/>
    <property type="match status" value="1"/>
</dbReference>
<dbReference type="RefSeq" id="WP_106589286.1">
    <property type="nucleotide sequence ID" value="NZ_PYAV01000010.1"/>
</dbReference>
<evidence type="ECO:0000256" key="8">
    <source>
        <dbReference type="ARBA" id="ARBA00022884"/>
    </source>
</evidence>
<feature type="binding site" evidence="19">
    <location>
        <position position="265"/>
    </location>
    <ligand>
        <name>ATP</name>
        <dbReference type="ChEBI" id="CHEBI:30616"/>
    </ligand>
</feature>
<evidence type="ECO:0000256" key="17">
    <source>
        <dbReference type="ARBA" id="ARBA00077849"/>
    </source>
</evidence>
<evidence type="ECO:0000256" key="14">
    <source>
        <dbReference type="ARBA" id="ARBA00066827"/>
    </source>
</evidence>
<sequence>MKYDHILVRYGELALKGKNRKEFEKKVQSNMRNVIQDHPTAKVRRTHGRMMVEVHDEDPHMLIEKLRYVFGISSLSLALKVQSSYDEILNGALAAFQESGQEAETFKVDVRRAYKTFPMRSQELAPKIGAHILQHTENVTVDVHHPDVEVNVELREQGTYITCGRVEGLGGLPVGTSGRVLLMLSGGIDSPVAGYLSLKRGASLEAIHFHSPPYTNERAKQKVEDLASQLSVYGGKIRLHIVPFTDLQKAIHQHVPPHYAMTVMRRMMMRIAERLAEKREILALANGESLGQVASQTLESMHAINEVTNMPILRPLVTMDKQEVIEISQEIGTYETSVLPYEDCCTVFLPENSKTRPKRDKVSAVEEKFDFEPYIQAAVEGIEAKMIEPHTNADEVDELL</sequence>
<evidence type="ECO:0000256" key="15">
    <source>
        <dbReference type="ARBA" id="ARBA00071867"/>
    </source>
</evidence>
<comment type="subcellular location">
    <subcellularLocation>
        <location evidence="1 19">Cytoplasm</location>
    </subcellularLocation>
</comment>
<feature type="binding site" evidence="19">
    <location>
        <position position="296"/>
    </location>
    <ligand>
        <name>ATP</name>
        <dbReference type="ChEBI" id="CHEBI:30616"/>
    </ligand>
</feature>
<dbReference type="GO" id="GO:0004810">
    <property type="term" value="F:CCA tRNA nucleotidyltransferase activity"/>
    <property type="evidence" value="ECO:0007669"/>
    <property type="project" value="InterPro"/>
</dbReference>
<dbReference type="UniPathway" id="UPA00060"/>
<evidence type="ECO:0000313" key="22">
    <source>
        <dbReference type="Proteomes" id="UP000242310"/>
    </source>
</evidence>
<evidence type="ECO:0000256" key="11">
    <source>
        <dbReference type="ARBA" id="ARBA00052330"/>
    </source>
</evidence>
<feature type="domain" description="THUMP" evidence="20">
    <location>
        <begin position="60"/>
        <end position="165"/>
    </location>
</feature>
<comment type="caution">
    <text evidence="21">The sequence shown here is derived from an EMBL/GenBank/DDBJ whole genome shotgun (WGS) entry which is preliminary data.</text>
</comment>
<evidence type="ECO:0000256" key="12">
    <source>
        <dbReference type="ARBA" id="ARBA00058382"/>
    </source>
</evidence>
<name>A0A2P8HBP0_9BACI</name>
<dbReference type="GO" id="GO:0000049">
    <property type="term" value="F:tRNA binding"/>
    <property type="evidence" value="ECO:0007669"/>
    <property type="project" value="UniProtKB-UniRule"/>
</dbReference>
<dbReference type="InterPro" id="IPR054173">
    <property type="entry name" value="ThiI_fer"/>
</dbReference>
<dbReference type="NCBIfam" id="TIGR00342">
    <property type="entry name" value="tRNA uracil 4-sulfurtransferase ThiI"/>
    <property type="match status" value="1"/>
</dbReference>
<evidence type="ECO:0000313" key="21">
    <source>
        <dbReference type="EMBL" id="PSL43626.1"/>
    </source>
</evidence>
<feature type="binding site" evidence="19">
    <location>
        <begin position="183"/>
        <end position="184"/>
    </location>
    <ligand>
        <name>ATP</name>
        <dbReference type="ChEBI" id="CHEBI:30616"/>
    </ligand>
</feature>
<evidence type="ECO:0000259" key="20">
    <source>
        <dbReference type="PROSITE" id="PS51165"/>
    </source>
</evidence>
<accession>A0A2P8HBP0</accession>
<dbReference type="InterPro" id="IPR014729">
    <property type="entry name" value="Rossmann-like_a/b/a_fold"/>
</dbReference>
<evidence type="ECO:0000256" key="10">
    <source>
        <dbReference type="ARBA" id="ARBA00050570"/>
    </source>
</evidence>
<dbReference type="HAMAP" id="MF_00021">
    <property type="entry name" value="ThiI"/>
    <property type="match status" value="1"/>
</dbReference>
<keyword evidence="3 19" id="KW-0963">Cytoplasm</keyword>
<dbReference type="Pfam" id="PF22025">
    <property type="entry name" value="ThiI_fer"/>
    <property type="match status" value="1"/>
</dbReference>
<dbReference type="SUPFAM" id="SSF52402">
    <property type="entry name" value="Adenine nucleotide alpha hydrolases-like"/>
    <property type="match status" value="1"/>
</dbReference>
<dbReference type="GO" id="GO:0002937">
    <property type="term" value="P:tRNA 4-thiouridine biosynthesis"/>
    <property type="evidence" value="ECO:0007669"/>
    <property type="project" value="TreeGrafter"/>
</dbReference>
<feature type="binding site" evidence="19">
    <location>
        <position position="287"/>
    </location>
    <ligand>
        <name>ATP</name>
        <dbReference type="ChEBI" id="CHEBI:30616"/>
    </ligand>
</feature>
<keyword evidence="5 19" id="KW-0808">Transferase</keyword>
<dbReference type="InterPro" id="IPR004114">
    <property type="entry name" value="THUMP_dom"/>
</dbReference>
<keyword evidence="9 19" id="KW-0784">Thiamine biosynthesis</keyword>
<dbReference type="Proteomes" id="UP000242310">
    <property type="component" value="Unassembled WGS sequence"/>
</dbReference>
<dbReference type="CDD" id="cd11716">
    <property type="entry name" value="THUMP_ThiI"/>
    <property type="match status" value="1"/>
</dbReference>
<evidence type="ECO:0000256" key="19">
    <source>
        <dbReference type="HAMAP-Rule" id="MF_00021"/>
    </source>
</evidence>
<dbReference type="Pfam" id="PF02568">
    <property type="entry name" value="ThiI"/>
    <property type="match status" value="1"/>
</dbReference>
<keyword evidence="8 19" id="KW-0694">RNA-binding</keyword>
<feature type="binding site" evidence="19">
    <location>
        <begin position="208"/>
        <end position="209"/>
    </location>
    <ligand>
        <name>ATP</name>
        <dbReference type="ChEBI" id="CHEBI:30616"/>
    </ligand>
</feature>
<dbReference type="GO" id="GO:0009229">
    <property type="term" value="P:thiamine diphosphate biosynthetic process"/>
    <property type="evidence" value="ECO:0007669"/>
    <property type="project" value="UniProtKB-UniRule"/>
</dbReference>
<dbReference type="AlphaFoldDB" id="A0A2P8HBP0"/>
<dbReference type="Gene3D" id="3.40.50.620">
    <property type="entry name" value="HUPs"/>
    <property type="match status" value="1"/>
</dbReference>
<dbReference type="InterPro" id="IPR049962">
    <property type="entry name" value="THUMP_ThiI"/>
</dbReference>
<keyword evidence="6 19" id="KW-0547">Nucleotide-binding</keyword>